<dbReference type="AlphaFoldDB" id="A0A7M7STZ1"/>
<dbReference type="EnsemblMetazoa" id="XM_030975401">
    <property type="protein sequence ID" value="XP_030831261"/>
    <property type="gene ID" value="LOC579966"/>
</dbReference>
<dbReference type="RefSeq" id="XP_030831261.1">
    <property type="nucleotide sequence ID" value="XM_030975401.1"/>
</dbReference>
<keyword evidence="3" id="KW-0967">Endosome</keyword>
<evidence type="ECO:0000256" key="5">
    <source>
        <dbReference type="ARBA" id="ARBA00023121"/>
    </source>
</evidence>
<keyword evidence="4" id="KW-0653">Protein transport</keyword>
<keyword evidence="6" id="KW-0472">Membrane</keyword>
<reference evidence="8" key="2">
    <citation type="submission" date="2021-01" db="UniProtKB">
        <authorList>
            <consortium name="EnsemblMetazoa"/>
        </authorList>
    </citation>
    <scope>IDENTIFICATION</scope>
</reference>
<keyword evidence="9" id="KW-1185">Reference proteome</keyword>
<dbReference type="KEGG" id="spu:579966"/>
<dbReference type="SUPFAM" id="SSF64268">
    <property type="entry name" value="PX domain"/>
    <property type="match status" value="1"/>
</dbReference>
<evidence type="ECO:0000256" key="2">
    <source>
        <dbReference type="ARBA" id="ARBA00022448"/>
    </source>
</evidence>
<dbReference type="GO" id="GO:0031901">
    <property type="term" value="C:early endosome membrane"/>
    <property type="evidence" value="ECO:0000318"/>
    <property type="project" value="GO_Central"/>
</dbReference>
<reference evidence="9" key="1">
    <citation type="submission" date="2015-02" db="EMBL/GenBank/DDBJ databases">
        <title>Genome sequencing for Strongylocentrotus purpuratus.</title>
        <authorList>
            <person name="Murali S."/>
            <person name="Liu Y."/>
            <person name="Vee V."/>
            <person name="English A."/>
            <person name="Wang M."/>
            <person name="Skinner E."/>
            <person name="Han Y."/>
            <person name="Muzny D.M."/>
            <person name="Worley K.C."/>
            <person name="Gibbs R.A."/>
        </authorList>
    </citation>
    <scope>NUCLEOTIDE SEQUENCE</scope>
</reference>
<evidence type="ECO:0000313" key="8">
    <source>
        <dbReference type="EnsemblMetazoa" id="XP_030831261"/>
    </source>
</evidence>
<dbReference type="InParanoid" id="A0A7M7STZ1"/>
<dbReference type="PANTHER" id="PTHR20939">
    <property type="entry name" value="SORTING NEXIN 20, 21"/>
    <property type="match status" value="1"/>
</dbReference>
<dbReference type="SMART" id="SM00312">
    <property type="entry name" value="PX"/>
    <property type="match status" value="1"/>
</dbReference>
<dbReference type="GeneID" id="579966"/>
<dbReference type="InterPro" id="IPR039937">
    <property type="entry name" value="SNX20/SNX21"/>
</dbReference>
<dbReference type="Proteomes" id="UP000007110">
    <property type="component" value="Unassembled WGS sequence"/>
</dbReference>
<dbReference type="FunCoup" id="A0A7M7STZ1">
    <property type="interactions" value="637"/>
</dbReference>
<dbReference type="GO" id="GO:1901981">
    <property type="term" value="F:phosphatidylinositol phosphate binding"/>
    <property type="evidence" value="ECO:0000318"/>
    <property type="project" value="GO_Central"/>
</dbReference>
<keyword evidence="2" id="KW-0813">Transport</keyword>
<dbReference type="CTD" id="90203"/>
<sequence>MSEMMGFTGSVHSRQEHLQPNKFLPGRTVFEVVSAKTMKDGYKKFVLYSIAVLRTIGADTSQAIIERRYSEFYELNRGLRKGFPRAMESVVFPRKAVTGNYKHQFIAERSRAFEQYLSHTFQNDEIRMSEEFQEFFYNQDLRRAYKYMSKQNFEEALPLLQNALHLQEKMIGEKHPDTIRTLCAIIVVYLSRLESQPHVLGYAEKALSDIGEDETNPFLIPLLQTLIGVRWRLQKDKRDLEVRLSRYVKPGLDGGDMPTLEELIMQSLSHL</sequence>
<proteinExistence type="predicted"/>
<keyword evidence="5" id="KW-0446">Lipid-binding</keyword>
<dbReference type="InterPro" id="IPR036871">
    <property type="entry name" value="PX_dom_sf"/>
</dbReference>
<evidence type="ECO:0000313" key="9">
    <source>
        <dbReference type="Proteomes" id="UP000007110"/>
    </source>
</evidence>
<dbReference type="InterPro" id="IPR001683">
    <property type="entry name" value="PX_dom"/>
</dbReference>
<dbReference type="InterPro" id="IPR011990">
    <property type="entry name" value="TPR-like_helical_dom_sf"/>
</dbReference>
<dbReference type="PROSITE" id="PS50195">
    <property type="entry name" value="PX"/>
    <property type="match status" value="1"/>
</dbReference>
<name>A0A7M7STZ1_STRPU</name>
<dbReference type="Gene3D" id="1.25.40.10">
    <property type="entry name" value="Tetratricopeptide repeat domain"/>
    <property type="match status" value="1"/>
</dbReference>
<dbReference type="PANTHER" id="PTHR20939:SF11">
    <property type="entry name" value="LD12265P"/>
    <property type="match status" value="1"/>
</dbReference>
<dbReference type="GO" id="GO:0015031">
    <property type="term" value="P:protein transport"/>
    <property type="evidence" value="ECO:0007669"/>
    <property type="project" value="UniProtKB-KW"/>
</dbReference>
<dbReference type="Pfam" id="PF00787">
    <property type="entry name" value="PX"/>
    <property type="match status" value="1"/>
</dbReference>
<accession>A0A7M7STZ1</accession>
<evidence type="ECO:0000259" key="7">
    <source>
        <dbReference type="PROSITE" id="PS50195"/>
    </source>
</evidence>
<protein>
    <recommendedName>
        <fullName evidence="7">PX domain-containing protein</fullName>
    </recommendedName>
</protein>
<evidence type="ECO:0000256" key="4">
    <source>
        <dbReference type="ARBA" id="ARBA00022927"/>
    </source>
</evidence>
<dbReference type="OMA" id="RTIRSWS"/>
<organism evidence="8 9">
    <name type="scientific">Strongylocentrotus purpuratus</name>
    <name type="common">Purple sea urchin</name>
    <dbReference type="NCBI Taxonomy" id="7668"/>
    <lineage>
        <taxon>Eukaryota</taxon>
        <taxon>Metazoa</taxon>
        <taxon>Echinodermata</taxon>
        <taxon>Eleutherozoa</taxon>
        <taxon>Echinozoa</taxon>
        <taxon>Echinoidea</taxon>
        <taxon>Euechinoidea</taxon>
        <taxon>Echinacea</taxon>
        <taxon>Camarodonta</taxon>
        <taxon>Echinidea</taxon>
        <taxon>Strongylocentrotidae</taxon>
        <taxon>Strongylocentrotus</taxon>
    </lineage>
</organism>
<evidence type="ECO:0000256" key="3">
    <source>
        <dbReference type="ARBA" id="ARBA00022753"/>
    </source>
</evidence>
<feature type="domain" description="PX" evidence="7">
    <location>
        <begin position="26"/>
        <end position="143"/>
    </location>
</feature>
<evidence type="ECO:0000256" key="1">
    <source>
        <dbReference type="ARBA" id="ARBA00004469"/>
    </source>
</evidence>
<dbReference type="Gene3D" id="3.30.1520.10">
    <property type="entry name" value="Phox-like domain"/>
    <property type="match status" value="1"/>
</dbReference>
<evidence type="ECO:0000256" key="6">
    <source>
        <dbReference type="ARBA" id="ARBA00023136"/>
    </source>
</evidence>
<dbReference type="OrthoDB" id="5975050at2759"/>
<comment type="subcellular location">
    <subcellularLocation>
        <location evidence="1">Early endosome membrane</location>
        <topology evidence="1">Peripheral membrane protein</topology>
        <orientation evidence="1">Cytoplasmic side</orientation>
    </subcellularLocation>
</comment>